<dbReference type="Proteomes" id="UP000652219">
    <property type="component" value="Unassembled WGS sequence"/>
</dbReference>
<feature type="compositionally biased region" description="Polar residues" evidence="1">
    <location>
        <begin position="34"/>
        <end position="45"/>
    </location>
</feature>
<feature type="region of interest" description="Disordered" evidence="1">
    <location>
        <begin position="29"/>
        <end position="56"/>
    </location>
</feature>
<name>A0A8H6N2A6_9PEZI</name>
<gene>
    <name evidence="2" type="ORF">CSOJ01_02761</name>
</gene>
<organism evidence="2 3">
    <name type="scientific">Colletotrichum sojae</name>
    <dbReference type="NCBI Taxonomy" id="2175907"/>
    <lineage>
        <taxon>Eukaryota</taxon>
        <taxon>Fungi</taxon>
        <taxon>Dikarya</taxon>
        <taxon>Ascomycota</taxon>
        <taxon>Pezizomycotina</taxon>
        <taxon>Sordariomycetes</taxon>
        <taxon>Hypocreomycetidae</taxon>
        <taxon>Glomerellales</taxon>
        <taxon>Glomerellaceae</taxon>
        <taxon>Colletotrichum</taxon>
        <taxon>Colletotrichum orchidearum species complex</taxon>
    </lineage>
</organism>
<proteinExistence type="predicted"/>
<reference evidence="2 3" key="1">
    <citation type="journal article" date="2020" name="Phytopathology">
        <title>Genome Sequence Resources of Colletotrichum truncatum, C. plurivorum, C. musicola, and C. sojae: Four Species Pathogenic to Soybean (Glycine max).</title>
        <authorList>
            <person name="Rogerio F."/>
            <person name="Boufleur T.R."/>
            <person name="Ciampi-Guillardi M."/>
            <person name="Sukno S.A."/>
            <person name="Thon M.R."/>
            <person name="Massola Junior N.S."/>
            <person name="Baroncelli R."/>
        </authorList>
    </citation>
    <scope>NUCLEOTIDE SEQUENCE [LARGE SCALE GENOMIC DNA]</scope>
    <source>
        <strain evidence="2 3">LFN0009</strain>
    </source>
</reference>
<evidence type="ECO:0000313" key="3">
    <source>
        <dbReference type="Proteomes" id="UP000652219"/>
    </source>
</evidence>
<dbReference type="AlphaFoldDB" id="A0A8H6N2A6"/>
<sequence>MHILEVDGRCQRCQLPYVILPTTPSPWLDRRTTKWGTTSAAQDHASTPAAAGKSPAIDTKNHAKTCWLLSKDLDGPIIAGSSTKIEAKLVSTVAKPQTPFLVWDSNSPSALAKTIS</sequence>
<evidence type="ECO:0000256" key="1">
    <source>
        <dbReference type="SAM" id="MobiDB-lite"/>
    </source>
</evidence>
<protein>
    <submittedName>
        <fullName evidence="2">Uncharacterized protein</fullName>
    </submittedName>
</protein>
<dbReference type="EMBL" id="WIGN01000025">
    <property type="protein sequence ID" value="KAF6816830.1"/>
    <property type="molecule type" value="Genomic_DNA"/>
</dbReference>
<comment type="caution">
    <text evidence="2">The sequence shown here is derived from an EMBL/GenBank/DDBJ whole genome shotgun (WGS) entry which is preliminary data.</text>
</comment>
<keyword evidence="3" id="KW-1185">Reference proteome</keyword>
<accession>A0A8H6N2A6</accession>
<evidence type="ECO:0000313" key="2">
    <source>
        <dbReference type="EMBL" id="KAF6816830.1"/>
    </source>
</evidence>